<dbReference type="PANTHER" id="PTHR33734">
    <property type="entry name" value="LYSM DOMAIN-CONTAINING GPI-ANCHORED PROTEIN 2"/>
    <property type="match status" value="1"/>
</dbReference>
<dbReference type="OrthoDB" id="9815002at2"/>
<evidence type="ECO:0000256" key="2">
    <source>
        <dbReference type="SAM" id="MobiDB-lite"/>
    </source>
</evidence>
<dbReference type="Gene3D" id="3.10.350.10">
    <property type="entry name" value="LysM domain"/>
    <property type="match status" value="6"/>
</dbReference>
<organism evidence="4 5">
    <name type="scientific">Sutterella wadsworthensis 2_1_59BFAA</name>
    <dbReference type="NCBI Taxonomy" id="742823"/>
    <lineage>
        <taxon>Bacteria</taxon>
        <taxon>Pseudomonadati</taxon>
        <taxon>Pseudomonadota</taxon>
        <taxon>Betaproteobacteria</taxon>
        <taxon>Burkholderiales</taxon>
        <taxon>Sutterellaceae</taxon>
        <taxon>Sutterella</taxon>
    </lineage>
</organism>
<dbReference type="Pfam" id="PF01476">
    <property type="entry name" value="LysM"/>
    <property type="match status" value="6"/>
</dbReference>
<dbReference type="InterPro" id="IPR036779">
    <property type="entry name" value="LysM_dom_sf"/>
</dbReference>
<dbReference type="eggNOG" id="COG0741">
    <property type="taxonomic scope" value="Bacteria"/>
</dbReference>
<dbReference type="EMBL" id="ADMG01000037">
    <property type="protein sequence ID" value="EKB30706.1"/>
    <property type="molecule type" value="Genomic_DNA"/>
</dbReference>
<dbReference type="PROSITE" id="PS00922">
    <property type="entry name" value="TRANSGLYCOSYLASE"/>
    <property type="match status" value="1"/>
</dbReference>
<dbReference type="Gene3D" id="1.10.530.10">
    <property type="match status" value="1"/>
</dbReference>
<dbReference type="GO" id="GO:0008932">
    <property type="term" value="F:lytic endotransglycosylase activity"/>
    <property type="evidence" value="ECO:0007669"/>
    <property type="project" value="TreeGrafter"/>
</dbReference>
<comment type="similarity">
    <text evidence="1">Belongs to the transglycosylase Slt family.</text>
</comment>
<dbReference type="GO" id="GO:0000270">
    <property type="term" value="P:peptidoglycan metabolic process"/>
    <property type="evidence" value="ECO:0007669"/>
    <property type="project" value="InterPro"/>
</dbReference>
<dbReference type="CDD" id="cd00118">
    <property type="entry name" value="LysM"/>
    <property type="match status" value="5"/>
</dbReference>
<dbReference type="SUPFAM" id="SSF54106">
    <property type="entry name" value="LysM domain"/>
    <property type="match status" value="6"/>
</dbReference>
<dbReference type="InterPro" id="IPR000189">
    <property type="entry name" value="Transglyc_AS"/>
</dbReference>
<evidence type="ECO:0000313" key="5">
    <source>
        <dbReference type="Proteomes" id="UP000005835"/>
    </source>
</evidence>
<dbReference type="GO" id="GO:0016020">
    <property type="term" value="C:membrane"/>
    <property type="evidence" value="ECO:0007669"/>
    <property type="project" value="InterPro"/>
</dbReference>
<dbReference type="SUPFAM" id="SSF53955">
    <property type="entry name" value="Lysozyme-like"/>
    <property type="match status" value="1"/>
</dbReference>
<feature type="domain" description="LysM" evidence="3">
    <location>
        <begin position="419"/>
        <end position="462"/>
    </location>
</feature>
<feature type="domain" description="LysM" evidence="3">
    <location>
        <begin position="484"/>
        <end position="527"/>
    </location>
</feature>
<dbReference type="eggNOG" id="COG1388">
    <property type="taxonomic scope" value="Bacteria"/>
</dbReference>
<feature type="domain" description="LysM" evidence="3">
    <location>
        <begin position="605"/>
        <end position="648"/>
    </location>
</feature>
<dbReference type="InterPro" id="IPR018392">
    <property type="entry name" value="LysM"/>
</dbReference>
<gene>
    <name evidence="4" type="ORF">HMPREF9465_01753</name>
</gene>
<dbReference type="STRING" id="742823.HMPREF9465_01753"/>
<evidence type="ECO:0000313" key="4">
    <source>
        <dbReference type="EMBL" id="EKB30706.1"/>
    </source>
</evidence>
<dbReference type="SMART" id="SM00257">
    <property type="entry name" value="LysM"/>
    <property type="match status" value="6"/>
</dbReference>
<dbReference type="InterPro" id="IPR008258">
    <property type="entry name" value="Transglycosylase_SLT_dom_1"/>
</dbReference>
<keyword evidence="5" id="KW-1185">Reference proteome</keyword>
<dbReference type="HOGENOM" id="CLU_009520_1_4_4"/>
<dbReference type="RefSeq" id="WP_005436151.1">
    <property type="nucleotide sequence ID" value="NZ_JH815518.1"/>
</dbReference>
<sequence length="716" mass="79226">MIRPLQIRPFLLKTLPLLSLGFTFLLFEPAAGIPKAAAAAGVPAADEAATVAQAASDEPVGTVEALGPPVDVWDRIRRGYAMPALENDKVDRWLEYYRRKPDYLNRMFERSGRYLYHILEEGENRGMPTELALLPFVESAFQPEALSRAKAAGLWQFMPATGTHYSLEQNLWRDDRRDVLESTRAALDYFEYLYGMFSDWHLALAAYNWGEGSVQRAIRRQQARKRPADYQHLRMPNETANYVPKLEAIKRIVTDPSKYGVKLPDVGNEPFFVTVTKPRDIDTETAAELAGMPLKEFRQLNPSFKLPVIVASHNNVMLLPADKVDEFIDNLASWMDGGQPLSRWTTYKLQEGETLASVAEAAGMTEDELRDVNGIPKGRRVLANSTLLVRANADDQTDIAAETADAKLRLSPLTTWRRVTYRVRKGDTLSGIARRWHITKKSIVQANRLRSQNLRVGQRLILTVPNVERAPIRTVSTDSGAKHVIHAVKAGETLGSISRRYGVSTAILRATNRISGNTIRAGQRLRIPTVASVEESDVRVHTVRKGDTLSEIADHYDVSVVRLKRANRLTGNALRVGQRLEIPTGSEPKAPAVQPSRADESPEAGLYRVKSGDTLYEIAGRFGVSVNALKAVNGLSGSSLRAGQKLVIPATAKTQPSRADSQPAGSAQAQDTVYRVKSGDTLSSIASRFGTSVRILKDLNGLRSNRLSVGQRIRLP</sequence>
<feature type="domain" description="LysM" evidence="3">
    <location>
        <begin position="539"/>
        <end position="582"/>
    </location>
</feature>
<evidence type="ECO:0000256" key="1">
    <source>
        <dbReference type="ARBA" id="ARBA00007734"/>
    </source>
</evidence>
<comment type="caution">
    <text evidence="4">The sequence shown here is derived from an EMBL/GenBank/DDBJ whole genome shotgun (WGS) entry which is preliminary data.</text>
</comment>
<dbReference type="PROSITE" id="PS51782">
    <property type="entry name" value="LYSM"/>
    <property type="match status" value="6"/>
</dbReference>
<feature type="domain" description="LysM" evidence="3">
    <location>
        <begin position="672"/>
        <end position="715"/>
    </location>
</feature>
<dbReference type="PANTHER" id="PTHR33734:SF22">
    <property type="entry name" value="MEMBRANE-BOUND LYTIC MUREIN TRANSGLYCOSYLASE D"/>
    <property type="match status" value="1"/>
</dbReference>
<feature type="domain" description="LysM" evidence="3">
    <location>
        <begin position="345"/>
        <end position="389"/>
    </location>
</feature>
<dbReference type="InterPro" id="IPR023346">
    <property type="entry name" value="Lysozyme-like_dom_sf"/>
</dbReference>
<reference evidence="4 5" key="1">
    <citation type="submission" date="2012-05" db="EMBL/GenBank/DDBJ databases">
        <title>The Genome Sequence of Sutterella wadsworthensis 2_1_59BFAA.</title>
        <authorList>
            <consortium name="The Broad Institute Genome Sequencing Platform"/>
            <person name="Earl A."/>
            <person name="Ward D."/>
            <person name="Feldgarden M."/>
            <person name="Gevers D."/>
            <person name="Daigneault M."/>
            <person name="Strauss J."/>
            <person name="Allen-Vercoe E."/>
            <person name="Walker B."/>
            <person name="Young S.K."/>
            <person name="Zeng Q."/>
            <person name="Gargeya S."/>
            <person name="Fitzgerald M."/>
            <person name="Haas B."/>
            <person name="Abouelleil A."/>
            <person name="Alvarado L."/>
            <person name="Arachchi H.M."/>
            <person name="Berlin A.M."/>
            <person name="Chapman S.B."/>
            <person name="Goldberg J."/>
            <person name="Griggs A."/>
            <person name="Gujja S."/>
            <person name="Hansen M."/>
            <person name="Howarth C."/>
            <person name="Imamovic A."/>
            <person name="Larimer J."/>
            <person name="McCowen C."/>
            <person name="Montmayeur A."/>
            <person name="Murphy C."/>
            <person name="Neiman D."/>
            <person name="Pearson M."/>
            <person name="Priest M."/>
            <person name="Roberts A."/>
            <person name="Saif S."/>
            <person name="Shea T."/>
            <person name="Sisk P."/>
            <person name="Sykes S."/>
            <person name="Wortman J."/>
            <person name="Nusbaum C."/>
            <person name="Birren B."/>
        </authorList>
    </citation>
    <scope>NUCLEOTIDE SEQUENCE [LARGE SCALE GENOMIC DNA]</scope>
    <source>
        <strain evidence="4 5">2_1_59BFAA</strain>
    </source>
</reference>
<dbReference type="PATRIC" id="fig|742823.3.peg.1749"/>
<dbReference type="Pfam" id="PF01464">
    <property type="entry name" value="SLT"/>
    <property type="match status" value="1"/>
</dbReference>
<accession>K1JKK6</accession>
<feature type="region of interest" description="Disordered" evidence="2">
    <location>
        <begin position="580"/>
        <end position="604"/>
    </location>
</feature>
<name>K1JKK6_9BURK</name>
<proteinExistence type="inferred from homology"/>
<dbReference type="CDD" id="cd16894">
    <property type="entry name" value="MltD-like"/>
    <property type="match status" value="1"/>
</dbReference>
<protein>
    <recommendedName>
        <fullName evidence="3">LysM domain-containing protein</fullName>
    </recommendedName>
</protein>
<evidence type="ECO:0000259" key="3">
    <source>
        <dbReference type="PROSITE" id="PS51782"/>
    </source>
</evidence>
<dbReference type="AlphaFoldDB" id="K1JKK6"/>
<dbReference type="Proteomes" id="UP000005835">
    <property type="component" value="Unassembled WGS sequence"/>
</dbReference>